<evidence type="ECO:0000313" key="1">
    <source>
        <dbReference type="EMBL" id="NYG55967.1"/>
    </source>
</evidence>
<comment type="caution">
    <text evidence="1">The sequence shown here is derived from an EMBL/GenBank/DDBJ whole genome shotgun (WGS) entry which is preliminary data.</text>
</comment>
<sequence length="433" mass="44919">MTLCPPQGPTPTATPAGAGCCEEYAGLTRRGLLRAGGLAAATGALTATFGATTTQTAYAATRSAPRTLVLLSLRGAADGLSLVVPHADPVYYAARPRIAVPKASLLAVDAQFGLHPSLAPLLPMWQQGKVAAVHAVGLPAPNRSHFSAMEEVEDADPGSSARVGWLNRLIGRDGWEHPLRGMHLGDAVPPTTLVGPRPTFAATSVERVEVAAAGDDDGERGQRRLRGLRTTWGGAGGPLGQGARSALGAVADFRPARTSPEAPRGGAVYPDSDLGQALASAARTIRADVGAEVITVDHGSWDMHTDVGNLEWGDMKNKATDLAKSLAAFFTDLGALGDQVTVVTVSEFGRRVKENANWGLDHGHGTVMLALGGGVKGGYVGRWPGLQNTVDADVLVTTDYRSVLAELVTTRFGASSAQVFPGFTPETVGVFRA</sequence>
<dbReference type="PROSITE" id="PS51318">
    <property type="entry name" value="TAT"/>
    <property type="match status" value="1"/>
</dbReference>
<name>A0A7Y9RWJ3_9ACTN</name>
<accession>A0A7Y9RWJ3</accession>
<dbReference type="InterPro" id="IPR010869">
    <property type="entry name" value="DUF1501"/>
</dbReference>
<dbReference type="InterPro" id="IPR006311">
    <property type="entry name" value="TAT_signal"/>
</dbReference>
<organism evidence="1 2">
    <name type="scientific">Nocardioides perillae</name>
    <dbReference type="NCBI Taxonomy" id="1119534"/>
    <lineage>
        <taxon>Bacteria</taxon>
        <taxon>Bacillati</taxon>
        <taxon>Actinomycetota</taxon>
        <taxon>Actinomycetes</taxon>
        <taxon>Propionibacteriales</taxon>
        <taxon>Nocardioidaceae</taxon>
        <taxon>Nocardioides</taxon>
    </lineage>
</organism>
<proteinExistence type="predicted"/>
<dbReference type="PANTHER" id="PTHR43737">
    <property type="entry name" value="BLL7424 PROTEIN"/>
    <property type="match status" value="1"/>
</dbReference>
<keyword evidence="2" id="KW-1185">Reference proteome</keyword>
<dbReference type="AlphaFoldDB" id="A0A7Y9RWJ3"/>
<evidence type="ECO:0000313" key="2">
    <source>
        <dbReference type="Proteomes" id="UP000544110"/>
    </source>
</evidence>
<gene>
    <name evidence="1" type="ORF">BJ989_002271</name>
</gene>
<dbReference type="Pfam" id="PF07394">
    <property type="entry name" value="DUF1501"/>
    <property type="match status" value="1"/>
</dbReference>
<dbReference type="PANTHER" id="PTHR43737:SF1">
    <property type="entry name" value="DUF1501 DOMAIN-CONTAINING PROTEIN"/>
    <property type="match status" value="1"/>
</dbReference>
<dbReference type="EMBL" id="JACCAC010000001">
    <property type="protein sequence ID" value="NYG55967.1"/>
    <property type="molecule type" value="Genomic_DNA"/>
</dbReference>
<dbReference type="Proteomes" id="UP000544110">
    <property type="component" value="Unassembled WGS sequence"/>
</dbReference>
<protein>
    <submittedName>
        <fullName evidence="1">Uncharacterized protein (DUF1501 family)</fullName>
    </submittedName>
</protein>
<reference evidence="1 2" key="1">
    <citation type="submission" date="2020-07" db="EMBL/GenBank/DDBJ databases">
        <title>Sequencing the genomes of 1000 actinobacteria strains.</title>
        <authorList>
            <person name="Klenk H.-P."/>
        </authorList>
    </citation>
    <scope>NUCLEOTIDE SEQUENCE [LARGE SCALE GENOMIC DNA]</scope>
    <source>
        <strain evidence="1 2">DSM 24552</strain>
    </source>
</reference>
<dbReference type="RefSeq" id="WP_179518320.1">
    <property type="nucleotide sequence ID" value="NZ_JACCAC010000001.1"/>
</dbReference>